<keyword evidence="4" id="KW-1185">Reference proteome</keyword>
<sequence length="144" mass="15721">MKLKTLYAVAAIALFSAFTNPAPPETDIIGKWKIDDASVNNATNRVLFKLKLANLGMAGKIEDQRNRIKEQIAAVRVTFSADHTTAIQSGDKTTAGTWNLSDNNHILSTTKNGVIRKDSILSLAATRIQLVGLAERDTVVYIRP</sequence>
<reference evidence="3 4" key="1">
    <citation type="submission" date="2020-09" db="EMBL/GenBank/DDBJ databases">
        <title>Novel species of Mucilaginibacter isolated from a glacier on the Tibetan Plateau.</title>
        <authorList>
            <person name="Liu Q."/>
            <person name="Xin Y.-H."/>
        </authorList>
    </citation>
    <scope>NUCLEOTIDE SEQUENCE [LARGE SCALE GENOMIC DNA]</scope>
    <source>
        <strain evidence="3 4">ZT4R22</strain>
    </source>
</reference>
<evidence type="ECO:0000256" key="1">
    <source>
        <dbReference type="SAM" id="SignalP"/>
    </source>
</evidence>
<evidence type="ECO:0000313" key="3">
    <source>
        <dbReference type="EMBL" id="MBD1367095.1"/>
    </source>
</evidence>
<dbReference type="EMBL" id="JACWMY010000016">
    <property type="protein sequence ID" value="MBD1367095.1"/>
    <property type="molecule type" value="Genomic_DNA"/>
</dbReference>
<feature type="chain" id="PRO_5046934441" evidence="1">
    <location>
        <begin position="22"/>
        <end position="144"/>
    </location>
</feature>
<evidence type="ECO:0000313" key="4">
    <source>
        <dbReference type="Proteomes" id="UP000606600"/>
    </source>
</evidence>
<evidence type="ECO:0000259" key="2">
    <source>
        <dbReference type="Pfam" id="PF16270"/>
    </source>
</evidence>
<comment type="caution">
    <text evidence="3">The sequence shown here is derived from an EMBL/GenBank/DDBJ whole genome shotgun (WGS) entry which is preliminary data.</text>
</comment>
<accession>A0ABR7WXS8</accession>
<proteinExistence type="predicted"/>
<keyword evidence="1" id="KW-0732">Signal</keyword>
<dbReference type="InterPro" id="IPR032575">
    <property type="entry name" value="DUF4923"/>
</dbReference>
<organism evidence="3 4">
    <name type="scientific">Mucilaginibacter pankratovii</name>
    <dbReference type="NCBI Taxonomy" id="2772110"/>
    <lineage>
        <taxon>Bacteria</taxon>
        <taxon>Pseudomonadati</taxon>
        <taxon>Bacteroidota</taxon>
        <taxon>Sphingobacteriia</taxon>
        <taxon>Sphingobacteriales</taxon>
        <taxon>Sphingobacteriaceae</taxon>
        <taxon>Mucilaginibacter</taxon>
    </lineage>
</organism>
<dbReference type="RefSeq" id="WP_191191726.1">
    <property type="nucleotide sequence ID" value="NZ_JACWMY010000016.1"/>
</dbReference>
<dbReference type="Proteomes" id="UP000606600">
    <property type="component" value="Unassembled WGS sequence"/>
</dbReference>
<gene>
    <name evidence="3" type="ORF">IDJ77_25010</name>
</gene>
<name>A0ABR7WXS8_9SPHI</name>
<feature type="domain" description="DUF4923" evidence="2">
    <location>
        <begin position="15"/>
        <end position="113"/>
    </location>
</feature>
<protein>
    <submittedName>
        <fullName evidence="3">DUF4923 family protein</fullName>
    </submittedName>
</protein>
<dbReference type="Pfam" id="PF16270">
    <property type="entry name" value="DUF4923"/>
    <property type="match status" value="1"/>
</dbReference>
<feature type="signal peptide" evidence="1">
    <location>
        <begin position="1"/>
        <end position="21"/>
    </location>
</feature>